<dbReference type="Proteomes" id="UP000032247">
    <property type="component" value="Unassembled WGS sequence"/>
</dbReference>
<dbReference type="EMBL" id="JXBC01000003">
    <property type="protein sequence ID" value="KIU11208.1"/>
    <property type="molecule type" value="Genomic_DNA"/>
</dbReference>
<dbReference type="AlphaFoldDB" id="A0A0D1IPF1"/>
<gene>
    <name evidence="1" type="ORF">SC09_Contig24orf00101</name>
</gene>
<proteinExistence type="predicted"/>
<sequence>MTFVMSRAACITDCAKKACKKIYKLINVYQSIFVMYPK</sequence>
<protein>
    <submittedName>
        <fullName evidence="1">Uncharacterized protein</fullName>
    </submittedName>
</protein>
<comment type="caution">
    <text evidence="1">The sequence shown here is derived from an EMBL/GenBank/DDBJ whole genome shotgun (WGS) entry which is preliminary data.</text>
</comment>
<accession>A0A0D1IPF1</accession>
<reference evidence="1 2" key="1">
    <citation type="submission" date="2014-12" db="EMBL/GenBank/DDBJ databases">
        <title>Comparative genome analysis of Bacillus coagulans HM-08, Clostridium butyricum HM-68, Bacillus subtilis HM-66 and Bacillus licheniformis BL-09.</title>
        <authorList>
            <person name="Zhang H."/>
        </authorList>
    </citation>
    <scope>NUCLEOTIDE SEQUENCE [LARGE SCALE GENOMIC DNA]</scope>
    <source>
        <strain evidence="1 2">HM-66</strain>
    </source>
</reference>
<evidence type="ECO:0000313" key="1">
    <source>
        <dbReference type="EMBL" id="KIU11208.1"/>
    </source>
</evidence>
<name>A0A0D1IPF1_BACIU</name>
<organism evidence="1 2">
    <name type="scientific">Bacillus subtilis</name>
    <dbReference type="NCBI Taxonomy" id="1423"/>
    <lineage>
        <taxon>Bacteria</taxon>
        <taxon>Bacillati</taxon>
        <taxon>Bacillota</taxon>
        <taxon>Bacilli</taxon>
        <taxon>Bacillales</taxon>
        <taxon>Bacillaceae</taxon>
        <taxon>Bacillus</taxon>
    </lineage>
</organism>
<evidence type="ECO:0000313" key="2">
    <source>
        <dbReference type="Proteomes" id="UP000032247"/>
    </source>
</evidence>